<name>A0A8H9FXK4_9MICO</name>
<gene>
    <name evidence="2" type="ORF">GCM10011314_32200</name>
</gene>
<proteinExistence type="predicted"/>
<feature type="compositionally biased region" description="Acidic residues" evidence="1">
    <location>
        <begin position="58"/>
        <end position="71"/>
    </location>
</feature>
<sequence length="84" mass="8715">MARSEGFGPRGTGKEVREEMPMNHSTSHLQPDGTTFPPVTPDPPPPPGWVDPLAPLEGEAEVAVDTAEDDTSTSGGEHRAGPGA</sequence>
<evidence type="ECO:0000313" key="2">
    <source>
        <dbReference type="EMBL" id="GGB89909.1"/>
    </source>
</evidence>
<dbReference type="AlphaFoldDB" id="A0A8H9FXK4"/>
<accession>A0A8H9FXK4</accession>
<feature type="region of interest" description="Disordered" evidence="1">
    <location>
        <begin position="1"/>
        <end position="84"/>
    </location>
</feature>
<evidence type="ECO:0000313" key="3">
    <source>
        <dbReference type="Proteomes" id="UP000628079"/>
    </source>
</evidence>
<reference evidence="2" key="2">
    <citation type="submission" date="2020-09" db="EMBL/GenBank/DDBJ databases">
        <authorList>
            <person name="Sun Q."/>
            <person name="Zhou Y."/>
        </authorList>
    </citation>
    <scope>NUCLEOTIDE SEQUENCE</scope>
    <source>
        <strain evidence="2">CGMCC 1.10749</strain>
    </source>
</reference>
<evidence type="ECO:0000256" key="1">
    <source>
        <dbReference type="SAM" id="MobiDB-lite"/>
    </source>
</evidence>
<dbReference type="EMBL" id="BMEA01000005">
    <property type="protein sequence ID" value="GGB89909.1"/>
    <property type="molecule type" value="Genomic_DNA"/>
</dbReference>
<dbReference type="Proteomes" id="UP000628079">
    <property type="component" value="Unassembled WGS sequence"/>
</dbReference>
<comment type="caution">
    <text evidence="2">The sequence shown here is derived from an EMBL/GenBank/DDBJ whole genome shotgun (WGS) entry which is preliminary data.</text>
</comment>
<feature type="compositionally biased region" description="Basic and acidic residues" evidence="1">
    <location>
        <begin position="12"/>
        <end position="21"/>
    </location>
</feature>
<protein>
    <submittedName>
        <fullName evidence="2">Uncharacterized protein</fullName>
    </submittedName>
</protein>
<feature type="compositionally biased region" description="Pro residues" evidence="1">
    <location>
        <begin position="38"/>
        <end position="49"/>
    </location>
</feature>
<organism evidence="2 3">
    <name type="scientific">Knoellia flava</name>
    <dbReference type="NCBI Taxonomy" id="913969"/>
    <lineage>
        <taxon>Bacteria</taxon>
        <taxon>Bacillati</taxon>
        <taxon>Actinomycetota</taxon>
        <taxon>Actinomycetes</taxon>
        <taxon>Micrococcales</taxon>
        <taxon>Intrasporangiaceae</taxon>
        <taxon>Knoellia</taxon>
    </lineage>
</organism>
<reference evidence="2" key="1">
    <citation type="journal article" date="2014" name="Int. J. Syst. Evol. Microbiol.">
        <title>Complete genome sequence of Corynebacterium casei LMG S-19264T (=DSM 44701T), isolated from a smear-ripened cheese.</title>
        <authorList>
            <consortium name="US DOE Joint Genome Institute (JGI-PGF)"/>
            <person name="Walter F."/>
            <person name="Albersmeier A."/>
            <person name="Kalinowski J."/>
            <person name="Ruckert C."/>
        </authorList>
    </citation>
    <scope>NUCLEOTIDE SEQUENCE</scope>
    <source>
        <strain evidence="2">CGMCC 1.10749</strain>
    </source>
</reference>